<dbReference type="InterPro" id="IPR023076">
    <property type="entry name" value="HMG_CoA_Rdtase_CS"/>
</dbReference>
<evidence type="ECO:0000256" key="3">
    <source>
        <dbReference type="RuleBase" id="RU361219"/>
    </source>
</evidence>
<dbReference type="GO" id="GO:0004420">
    <property type="term" value="F:hydroxymethylglutaryl-CoA reductase (NADPH) activity"/>
    <property type="evidence" value="ECO:0007669"/>
    <property type="project" value="InterPro"/>
</dbReference>
<dbReference type="EC" id="1.1.1.88" evidence="3"/>
<dbReference type="InterPro" id="IPR023074">
    <property type="entry name" value="HMG_CoA_Rdtase_cat_sf"/>
</dbReference>
<comment type="pathway">
    <text evidence="3">Metabolic intermediate metabolism; (R)-mevalonate degradation; (S)-3-hydroxy-3-methylglutaryl-CoA from (R)-mevalonate: step 1/1.</text>
</comment>
<sequence>MSIASNANELFRGFSKLSREERFQRLLELGAVTQEDINFLQQGGIKDLNLADKLIENVIGYFQLPLGVATNFNINGRDYVIPLAVEETSIIAALSKSAKWIRQHGEINTWIEGDCILGQIQLAKVKDFQRFSRIFAENRQYLIEKANEDVAASMVRRGGGVIDLQLRQLKREDDSDMAVIHLTMNSCDAMGANIINQVLEYLKTPIEHLTGETVTMCILSNLNDQKLTTARVTIRDIDPVLGHKLQEASLFAEMDPYRAATHNKGVMNGIDPVLIATGNDWRAVEAGMHAYAARSGQYQAITRWRYENNVLTGELTAPLIVGTVGGVTSLHPTAKMCLRMMDITSANQLSQVIAAVGLVQNLGAIKALCTDGIIQGHMKLHIDNLLLVAGANEREMPVLKERLQEWLDLNKRVSLINARDLLAKIRQTPLTV</sequence>
<dbReference type="InterPro" id="IPR009029">
    <property type="entry name" value="HMG_CoA_Rdtase_sub-bd_dom_sf"/>
</dbReference>
<protein>
    <recommendedName>
        <fullName evidence="3">3-hydroxy-3-methylglutaryl coenzyme A reductase</fullName>
        <shortName evidence="3">HMG-CoA reductase</shortName>
        <ecNumber evidence="3">1.1.1.88</ecNumber>
    </recommendedName>
</protein>
<dbReference type="PROSITE" id="PS01192">
    <property type="entry name" value="HMG_COA_REDUCTASE_3"/>
    <property type="match status" value="1"/>
</dbReference>
<organism evidence="4 5">
    <name type="scientific">Legionella shakespearei DSM 23087</name>
    <dbReference type="NCBI Taxonomy" id="1122169"/>
    <lineage>
        <taxon>Bacteria</taxon>
        <taxon>Pseudomonadati</taxon>
        <taxon>Pseudomonadota</taxon>
        <taxon>Gammaproteobacteria</taxon>
        <taxon>Legionellales</taxon>
        <taxon>Legionellaceae</taxon>
        <taxon>Legionella</taxon>
    </lineage>
</organism>
<dbReference type="GO" id="GO:0015936">
    <property type="term" value="P:coenzyme A metabolic process"/>
    <property type="evidence" value="ECO:0007669"/>
    <property type="project" value="InterPro"/>
</dbReference>
<comment type="similarity">
    <text evidence="1 3">Belongs to the HMG-CoA reductase family.</text>
</comment>
<comment type="caution">
    <text evidence="4">The sequence shown here is derived from an EMBL/GenBank/DDBJ whole genome shotgun (WGS) entry which is preliminary data.</text>
</comment>
<gene>
    <name evidence="4" type="primary">mvaA</name>
    <name evidence="4" type="ORF">Lsha_2474</name>
</gene>
<evidence type="ECO:0000313" key="5">
    <source>
        <dbReference type="Proteomes" id="UP000054600"/>
    </source>
</evidence>
<dbReference type="PROSITE" id="PS50065">
    <property type="entry name" value="HMG_COA_REDUCTASE_4"/>
    <property type="match status" value="1"/>
</dbReference>
<dbReference type="AlphaFoldDB" id="A0A0W0YL31"/>
<keyword evidence="3" id="KW-0520">NAD</keyword>
<reference evidence="4 5" key="1">
    <citation type="submission" date="2015-11" db="EMBL/GenBank/DDBJ databases">
        <title>Genomic analysis of 38 Legionella species identifies large and diverse effector repertoires.</title>
        <authorList>
            <person name="Burstein D."/>
            <person name="Amaro F."/>
            <person name="Zusman T."/>
            <person name="Lifshitz Z."/>
            <person name="Cohen O."/>
            <person name="Gilbert J.A."/>
            <person name="Pupko T."/>
            <person name="Shuman H.A."/>
            <person name="Segal G."/>
        </authorList>
    </citation>
    <scope>NUCLEOTIDE SEQUENCE [LARGE SCALE GENOMIC DNA]</scope>
    <source>
        <strain evidence="4 5">ATCC 49655</strain>
    </source>
</reference>
<dbReference type="CDD" id="cd00644">
    <property type="entry name" value="HMG-CoA_reductase_classII"/>
    <property type="match status" value="1"/>
</dbReference>
<dbReference type="Gene3D" id="1.10.8.660">
    <property type="match status" value="1"/>
</dbReference>
<evidence type="ECO:0000256" key="1">
    <source>
        <dbReference type="ARBA" id="ARBA00007661"/>
    </source>
</evidence>
<keyword evidence="5" id="KW-1185">Reference proteome</keyword>
<proteinExistence type="inferred from homology"/>
<dbReference type="Proteomes" id="UP000054600">
    <property type="component" value="Unassembled WGS sequence"/>
</dbReference>
<dbReference type="SUPFAM" id="SSF55035">
    <property type="entry name" value="NAD-binding domain of HMG-CoA reductase"/>
    <property type="match status" value="1"/>
</dbReference>
<dbReference type="PANTHER" id="PTHR10572:SF24">
    <property type="entry name" value="3-HYDROXY-3-METHYLGLUTARYL-COENZYME A REDUCTASE"/>
    <property type="match status" value="1"/>
</dbReference>
<name>A0A0W0YL31_9GAMM</name>
<comment type="catalytic activity">
    <reaction evidence="3">
        <text>(R)-mevalonate + 2 NAD(+) + CoA = (3S)-3-hydroxy-3-methylglutaryl-CoA + 2 NADH + 2 H(+)</text>
        <dbReference type="Rhea" id="RHEA:14833"/>
        <dbReference type="ChEBI" id="CHEBI:15378"/>
        <dbReference type="ChEBI" id="CHEBI:36464"/>
        <dbReference type="ChEBI" id="CHEBI:43074"/>
        <dbReference type="ChEBI" id="CHEBI:57287"/>
        <dbReference type="ChEBI" id="CHEBI:57540"/>
        <dbReference type="ChEBI" id="CHEBI:57945"/>
        <dbReference type="EC" id="1.1.1.88"/>
    </reaction>
</comment>
<dbReference type="PANTHER" id="PTHR10572">
    <property type="entry name" value="3-HYDROXY-3-METHYLGLUTARYL-COENZYME A REDUCTASE"/>
    <property type="match status" value="1"/>
</dbReference>
<dbReference type="InterPro" id="IPR009023">
    <property type="entry name" value="HMG_CoA_Rdtase_NAD(P)-bd_sf"/>
</dbReference>
<dbReference type="EMBL" id="LNYW01000066">
    <property type="protein sequence ID" value="KTD57633.1"/>
    <property type="molecule type" value="Genomic_DNA"/>
</dbReference>
<evidence type="ECO:0000313" key="4">
    <source>
        <dbReference type="EMBL" id="KTD57633.1"/>
    </source>
</evidence>
<dbReference type="InterPro" id="IPR004553">
    <property type="entry name" value="HMG_CoA_Rdtase_bac-typ"/>
</dbReference>
<dbReference type="RefSeq" id="WP_018577423.1">
    <property type="nucleotide sequence ID" value="NZ_KB892403.1"/>
</dbReference>
<dbReference type="PROSITE" id="PS00066">
    <property type="entry name" value="HMG_COA_REDUCTASE_1"/>
    <property type="match status" value="1"/>
</dbReference>
<keyword evidence="2 3" id="KW-0560">Oxidoreductase</keyword>
<dbReference type="GO" id="GO:0140643">
    <property type="term" value="F:hydroxymethylglutaryl-CoA reductase (NADH) activity"/>
    <property type="evidence" value="ECO:0007669"/>
    <property type="project" value="UniProtKB-EC"/>
</dbReference>
<dbReference type="STRING" id="1122169.Lsha_2474"/>
<dbReference type="eggNOG" id="COG1257">
    <property type="taxonomic scope" value="Bacteria"/>
</dbReference>
<dbReference type="OrthoDB" id="9764892at2"/>
<dbReference type="PATRIC" id="fig|1122169.6.peg.2845"/>
<dbReference type="InterPro" id="IPR002202">
    <property type="entry name" value="HMG_CoA_Rdtase"/>
</dbReference>
<dbReference type="Pfam" id="PF00368">
    <property type="entry name" value="HMG-CoA_red"/>
    <property type="match status" value="1"/>
</dbReference>
<dbReference type="PRINTS" id="PR00071">
    <property type="entry name" value="HMGCOARDTASE"/>
</dbReference>
<dbReference type="SUPFAM" id="SSF56542">
    <property type="entry name" value="Substrate-binding domain of HMG-CoA reductase"/>
    <property type="match status" value="1"/>
</dbReference>
<evidence type="ECO:0000256" key="2">
    <source>
        <dbReference type="ARBA" id="ARBA00023002"/>
    </source>
</evidence>
<dbReference type="NCBIfam" id="TIGR00532">
    <property type="entry name" value="HMG_CoA_R_NAD"/>
    <property type="match status" value="1"/>
</dbReference>
<dbReference type="UniPathway" id="UPA00257">
    <property type="reaction ID" value="UER00367"/>
</dbReference>
<dbReference type="Gene3D" id="3.90.770.10">
    <property type="entry name" value="3-hydroxy-3-methylglutaryl-coenzyme A Reductase, Chain A, domain 2"/>
    <property type="match status" value="2"/>
</dbReference>
<accession>A0A0W0YL31</accession>